<reference evidence="2 3" key="1">
    <citation type="submission" date="2016-05" db="EMBL/GenBank/DDBJ databases">
        <title>Paenibacillus sp. 1ZS3-15 nov., isolated from the rhizosphere soil.</title>
        <authorList>
            <person name="Zhang X.X."/>
            <person name="Zhang J."/>
        </authorList>
    </citation>
    <scope>NUCLEOTIDE SEQUENCE [LARGE SCALE GENOMIC DNA]</scope>
    <source>
        <strain evidence="2 3">1ZS3-15</strain>
    </source>
</reference>
<sequence length="124" mass="13399">MIKLRLTDLLDKKSGHILQDVLPGAYLSSGGLSFAKRGERSHTNDGPEGRDYHVHGDCEAFIILQGSGTMELNGEHIPVATGDILIVEPGEDHHLNSSSEDPIVTVWCHAGPSPHKNQQKGDAQ</sequence>
<proteinExistence type="predicted"/>
<gene>
    <name evidence="2" type="ORF">A8708_07110</name>
</gene>
<dbReference type="OrthoDB" id="9797047at2"/>
<evidence type="ECO:0000313" key="3">
    <source>
        <dbReference type="Proteomes" id="UP000078454"/>
    </source>
</evidence>
<name>A0A198AK79_9BACL</name>
<dbReference type="Proteomes" id="UP000078454">
    <property type="component" value="Unassembled WGS sequence"/>
</dbReference>
<accession>A0A198AK79</accession>
<dbReference type="InterPro" id="IPR014710">
    <property type="entry name" value="RmlC-like_jellyroll"/>
</dbReference>
<dbReference type="Gene3D" id="2.60.120.10">
    <property type="entry name" value="Jelly Rolls"/>
    <property type="match status" value="1"/>
</dbReference>
<dbReference type="InterPro" id="IPR013096">
    <property type="entry name" value="Cupin_2"/>
</dbReference>
<evidence type="ECO:0000313" key="2">
    <source>
        <dbReference type="EMBL" id="OAS21894.1"/>
    </source>
</evidence>
<dbReference type="Pfam" id="PF07883">
    <property type="entry name" value="Cupin_2"/>
    <property type="match status" value="1"/>
</dbReference>
<comment type="caution">
    <text evidence="2">The sequence shown here is derived from an EMBL/GenBank/DDBJ whole genome shotgun (WGS) entry which is preliminary data.</text>
</comment>
<dbReference type="STRING" id="1850517.A8708_07110"/>
<feature type="domain" description="Cupin type-2" evidence="1">
    <location>
        <begin position="51"/>
        <end position="107"/>
    </location>
</feature>
<protein>
    <submittedName>
        <fullName evidence="2">Cupin</fullName>
    </submittedName>
</protein>
<keyword evidence="3" id="KW-1185">Reference proteome</keyword>
<dbReference type="InterPro" id="IPR011051">
    <property type="entry name" value="RmlC_Cupin_sf"/>
</dbReference>
<dbReference type="SUPFAM" id="SSF51182">
    <property type="entry name" value="RmlC-like cupins"/>
    <property type="match status" value="1"/>
</dbReference>
<organism evidence="2 3">
    <name type="scientific">Paenibacillus oryzisoli</name>
    <dbReference type="NCBI Taxonomy" id="1850517"/>
    <lineage>
        <taxon>Bacteria</taxon>
        <taxon>Bacillati</taxon>
        <taxon>Bacillota</taxon>
        <taxon>Bacilli</taxon>
        <taxon>Bacillales</taxon>
        <taxon>Paenibacillaceae</taxon>
        <taxon>Paenibacillus</taxon>
    </lineage>
</organism>
<dbReference type="RefSeq" id="WP_068662358.1">
    <property type="nucleotide sequence ID" value="NZ_LYPB01000047.1"/>
</dbReference>
<evidence type="ECO:0000259" key="1">
    <source>
        <dbReference type="Pfam" id="PF07883"/>
    </source>
</evidence>
<dbReference type="EMBL" id="LYPB01000047">
    <property type="protein sequence ID" value="OAS21894.1"/>
    <property type="molecule type" value="Genomic_DNA"/>
</dbReference>
<dbReference type="AlphaFoldDB" id="A0A198AK79"/>